<evidence type="ECO:0000256" key="2">
    <source>
        <dbReference type="ARBA" id="ARBA00022670"/>
    </source>
</evidence>
<feature type="compositionally biased region" description="Polar residues" evidence="5">
    <location>
        <begin position="322"/>
        <end position="331"/>
    </location>
</feature>
<dbReference type="AlphaFoldDB" id="A0AAD1U8S0"/>
<evidence type="ECO:0000313" key="7">
    <source>
        <dbReference type="EMBL" id="CAI2360908.1"/>
    </source>
</evidence>
<dbReference type="PANTHER" id="PTHR31817:SF0">
    <property type="entry name" value="CHROMOSOME UNDETERMINED SCAFFOLD_67, WHOLE GENOME SHOTGUN SEQUENCE"/>
    <property type="match status" value="1"/>
</dbReference>
<dbReference type="Proteomes" id="UP001295684">
    <property type="component" value="Unassembled WGS sequence"/>
</dbReference>
<feature type="compositionally biased region" description="Acidic residues" evidence="5">
    <location>
        <begin position="532"/>
        <end position="541"/>
    </location>
</feature>
<dbReference type="InterPro" id="IPR012548">
    <property type="entry name" value="MATCAP"/>
</dbReference>
<accession>A0AAD1U8S0</accession>
<keyword evidence="8" id="KW-1185">Reference proteome</keyword>
<dbReference type="SMART" id="SM01154">
    <property type="entry name" value="DUF1704"/>
    <property type="match status" value="1"/>
</dbReference>
<keyword evidence="6" id="KW-0472">Membrane</keyword>
<keyword evidence="6" id="KW-0812">Transmembrane</keyword>
<feature type="compositionally biased region" description="Acidic residues" evidence="5">
    <location>
        <begin position="550"/>
        <end position="581"/>
    </location>
</feature>
<evidence type="ECO:0000256" key="1">
    <source>
        <dbReference type="ARBA" id="ARBA00001947"/>
    </source>
</evidence>
<feature type="region of interest" description="Disordered" evidence="5">
    <location>
        <begin position="451"/>
        <end position="600"/>
    </location>
</feature>
<evidence type="ECO:0000256" key="4">
    <source>
        <dbReference type="ARBA" id="ARBA00023049"/>
    </source>
</evidence>
<organism evidence="7 8">
    <name type="scientific">Euplotes crassus</name>
    <dbReference type="NCBI Taxonomy" id="5936"/>
    <lineage>
        <taxon>Eukaryota</taxon>
        <taxon>Sar</taxon>
        <taxon>Alveolata</taxon>
        <taxon>Ciliophora</taxon>
        <taxon>Intramacronucleata</taxon>
        <taxon>Spirotrichea</taxon>
        <taxon>Hypotrichia</taxon>
        <taxon>Euplotida</taxon>
        <taxon>Euplotidae</taxon>
        <taxon>Moneuplotes</taxon>
    </lineage>
</organism>
<name>A0AAD1U8S0_EUPCR</name>
<feature type="compositionally biased region" description="Basic and acidic residues" evidence="5">
    <location>
        <begin position="521"/>
        <end position="531"/>
    </location>
</feature>
<dbReference type="EMBL" id="CAMPGE010002102">
    <property type="protein sequence ID" value="CAI2360908.1"/>
    <property type="molecule type" value="Genomic_DNA"/>
</dbReference>
<dbReference type="GO" id="GO:0008237">
    <property type="term" value="F:metallopeptidase activity"/>
    <property type="evidence" value="ECO:0007669"/>
    <property type="project" value="UniProtKB-KW"/>
</dbReference>
<evidence type="ECO:0000256" key="5">
    <source>
        <dbReference type="SAM" id="MobiDB-lite"/>
    </source>
</evidence>
<dbReference type="PANTHER" id="PTHR31817">
    <property type="match status" value="1"/>
</dbReference>
<comment type="cofactor">
    <cofactor evidence="1">
        <name>Zn(2+)</name>
        <dbReference type="ChEBI" id="CHEBI:29105"/>
    </cofactor>
</comment>
<evidence type="ECO:0000256" key="6">
    <source>
        <dbReference type="SAM" id="Phobius"/>
    </source>
</evidence>
<dbReference type="Pfam" id="PF08014">
    <property type="entry name" value="MATCAP"/>
    <property type="match status" value="1"/>
</dbReference>
<gene>
    <name evidence="7" type="ORF">ECRASSUSDP1_LOCUS2216</name>
</gene>
<keyword evidence="4" id="KW-0482">Metalloprotease</keyword>
<evidence type="ECO:0008006" key="9">
    <source>
        <dbReference type="Google" id="ProtNLM"/>
    </source>
</evidence>
<sequence>MHRRCKCCRRIICLLTTSIQDLLIFRAKSLVSVLSLGRVQGVKNVEIFFLLFHPTCIITTGKMTRKECLQFQIIMLIIILRSMLVKSSNKTDELRQNRTEDTPSKLNLYRSSQKGINGLIDTAQARMRHYNDGSLKRKFIEEWADNGRQGYAYDSDGDSSKNFMVKGMSTVHGSQCFYKPEGAVDPNLTQESNKQINKGHSIGYYQVNNVNEYNDPRCHNMKEQIVRSRPTSSSSNFMQVNPLLGVNSKYNHNIRFQPLDGEIIEEKEKDLIKKHKKAHKKRTKKKKKKVFRCKVEETEYEREEKHKAQRLSPIPSRHESPTKTNGQQSHRVLSNKKIDIEKKEIEYNLKYQEVENSGIYSSEGSQEEIDERYLAPMYKESQNQSSCKISKSKELLNPSICNASFKSTPMTPQMKKRFGSYFSKSQNNSMMLEIPQDLLSIKSYEIKPKSNKGALLSQQRSEKEKSLMMSQRATKSLRASASTASAKESIKKQLEKRSSVDEKAGSPFKLPRFSNIQLLENMKKDESKENESESEETEEEKEQGNNYEEEKVDEDERNNDCLSDEEDQSSEDDDIEEDDECVESRPISPESEENSKEKIDGLNIAKKPILTNESKNIIQARIPQCSSSKNQGGNSIKGTFTCKIVKKKGNDIDKGKMVAFGSTASRNDELTNQQILERKQKIHKYYHGPYKKKKNISLLCSVPKNLEEQKKLFFEAECNYNPQFVYDNENLTRKYLKQFFSENKSPEGVPQARNDLLKYATRILKNWLKDFGSESAFLKTEGEIISKEDTESIISKYLQDLEIEKLITLNFTKKMIAPTSIVHDSKKKKSRMNIRLPIEYREDRVLTMLHHEIGTHFCRKVNDRKQKWHGKKDKYDIASCIQTEEGFAVINQYSEYSLSPGKKAYFYKAALNYYSACKAGSLSFADLFKDLEQYIDDPNRRWHFTLRVKRGLTDTAQAGGLYKDQVYLEGAYKILKERKNINFHALISGKISLEDLDRPFLMKIIRCDHLIIPPFMRDMKKYMKGLDKLAKLNFDL</sequence>
<feature type="transmembrane region" description="Helical" evidence="6">
    <location>
        <begin position="68"/>
        <end position="85"/>
    </location>
</feature>
<feature type="compositionally biased region" description="Polar residues" evidence="5">
    <location>
        <begin position="468"/>
        <end position="486"/>
    </location>
</feature>
<dbReference type="GO" id="GO:0006508">
    <property type="term" value="P:proteolysis"/>
    <property type="evidence" value="ECO:0007669"/>
    <property type="project" value="UniProtKB-KW"/>
</dbReference>
<feature type="region of interest" description="Disordered" evidence="5">
    <location>
        <begin position="298"/>
        <end position="331"/>
    </location>
</feature>
<keyword evidence="6" id="KW-1133">Transmembrane helix</keyword>
<keyword evidence="2" id="KW-0645">Protease</keyword>
<protein>
    <recommendedName>
        <fullName evidence="9">DUF1704 domain-containing protein</fullName>
    </recommendedName>
</protein>
<comment type="caution">
    <text evidence="7">The sequence shown here is derived from an EMBL/GenBank/DDBJ whole genome shotgun (WGS) entry which is preliminary data.</text>
</comment>
<evidence type="ECO:0000256" key="3">
    <source>
        <dbReference type="ARBA" id="ARBA00022801"/>
    </source>
</evidence>
<reference evidence="7" key="1">
    <citation type="submission" date="2023-07" db="EMBL/GenBank/DDBJ databases">
        <authorList>
            <consortium name="AG Swart"/>
            <person name="Singh M."/>
            <person name="Singh A."/>
            <person name="Seah K."/>
            <person name="Emmerich C."/>
        </authorList>
    </citation>
    <scope>NUCLEOTIDE SEQUENCE</scope>
    <source>
        <strain evidence="7">DP1</strain>
    </source>
</reference>
<feature type="compositionally biased region" description="Basic and acidic residues" evidence="5">
    <location>
        <begin position="488"/>
        <end position="504"/>
    </location>
</feature>
<keyword evidence="3" id="KW-0378">Hydrolase</keyword>
<evidence type="ECO:0000313" key="8">
    <source>
        <dbReference type="Proteomes" id="UP001295684"/>
    </source>
</evidence>
<proteinExistence type="predicted"/>